<feature type="domain" description="Histidine kinase" evidence="13">
    <location>
        <begin position="849"/>
        <end position="1063"/>
    </location>
</feature>
<dbReference type="EC" id="2.7.13.3" evidence="2"/>
<protein>
    <recommendedName>
        <fullName evidence="2">histidine kinase</fullName>
        <ecNumber evidence="2">2.7.13.3</ecNumber>
    </recommendedName>
</protein>
<dbReference type="InterPro" id="IPR011123">
    <property type="entry name" value="Y_Y_Y"/>
</dbReference>
<dbReference type="InterPro" id="IPR009057">
    <property type="entry name" value="Homeodomain-like_sf"/>
</dbReference>
<dbReference type="CDD" id="cd00075">
    <property type="entry name" value="HATPase"/>
    <property type="match status" value="1"/>
</dbReference>
<dbReference type="InterPro" id="IPR036097">
    <property type="entry name" value="HisK_dim/P_sf"/>
</dbReference>
<dbReference type="InterPro" id="IPR003661">
    <property type="entry name" value="HisK_dim/P_dom"/>
</dbReference>
<dbReference type="Pfam" id="PF07495">
    <property type="entry name" value="Y_Y_Y"/>
    <property type="match status" value="1"/>
</dbReference>
<dbReference type="SMART" id="SM00448">
    <property type="entry name" value="REC"/>
    <property type="match status" value="1"/>
</dbReference>
<keyword evidence="10" id="KW-0812">Transmembrane</keyword>
<dbReference type="PROSITE" id="PS01124">
    <property type="entry name" value="HTH_ARAC_FAMILY_2"/>
    <property type="match status" value="1"/>
</dbReference>
<dbReference type="Pfam" id="PF00512">
    <property type="entry name" value="HisKA"/>
    <property type="match status" value="1"/>
</dbReference>
<organism evidence="15 16">
    <name type="scientific">Algoriphagus iocasae</name>
    <dbReference type="NCBI Taxonomy" id="1836499"/>
    <lineage>
        <taxon>Bacteria</taxon>
        <taxon>Pseudomonadati</taxon>
        <taxon>Bacteroidota</taxon>
        <taxon>Cytophagia</taxon>
        <taxon>Cytophagales</taxon>
        <taxon>Cyclobacteriaceae</taxon>
        <taxon>Algoriphagus</taxon>
    </lineage>
</organism>
<dbReference type="Gene3D" id="1.10.10.60">
    <property type="entry name" value="Homeodomain-like"/>
    <property type="match status" value="1"/>
</dbReference>
<evidence type="ECO:0000256" key="9">
    <source>
        <dbReference type="PROSITE-ProRule" id="PRU00169"/>
    </source>
</evidence>
<dbReference type="InterPro" id="IPR011047">
    <property type="entry name" value="Quinoprotein_ADH-like_sf"/>
</dbReference>
<dbReference type="InterPro" id="IPR001789">
    <property type="entry name" value="Sig_transdc_resp-reg_receiver"/>
</dbReference>
<feature type="domain" description="HTH araC/xylS-type" evidence="12">
    <location>
        <begin position="1253"/>
        <end position="1352"/>
    </location>
</feature>
<dbReference type="PRINTS" id="PR00344">
    <property type="entry name" value="BCTRLSENSOR"/>
</dbReference>
<dbReference type="RefSeq" id="WP_184498657.1">
    <property type="nucleotide sequence ID" value="NZ_JACIJO010000007.1"/>
</dbReference>
<evidence type="ECO:0000256" key="1">
    <source>
        <dbReference type="ARBA" id="ARBA00000085"/>
    </source>
</evidence>
<dbReference type="PROSITE" id="PS00041">
    <property type="entry name" value="HTH_ARAC_FAMILY_1"/>
    <property type="match status" value="1"/>
</dbReference>
<feature type="domain" description="Response regulatory" evidence="14">
    <location>
        <begin position="1102"/>
        <end position="1217"/>
    </location>
</feature>
<evidence type="ECO:0000313" key="16">
    <source>
        <dbReference type="Proteomes" id="UP000588604"/>
    </source>
</evidence>
<dbReference type="SUPFAM" id="SSF47384">
    <property type="entry name" value="Homodimeric domain of signal transducing histidine kinase"/>
    <property type="match status" value="1"/>
</dbReference>
<dbReference type="SMART" id="SM00388">
    <property type="entry name" value="HisKA"/>
    <property type="match status" value="1"/>
</dbReference>
<dbReference type="Gene3D" id="1.10.287.130">
    <property type="match status" value="1"/>
</dbReference>
<keyword evidence="16" id="KW-1185">Reference proteome</keyword>
<dbReference type="SUPFAM" id="SSF63829">
    <property type="entry name" value="Calcium-dependent phosphotriesterase"/>
    <property type="match status" value="1"/>
</dbReference>
<dbReference type="InterPro" id="IPR015943">
    <property type="entry name" value="WD40/YVTN_repeat-like_dom_sf"/>
</dbReference>
<dbReference type="GO" id="GO:0003700">
    <property type="term" value="F:DNA-binding transcription factor activity"/>
    <property type="evidence" value="ECO:0007669"/>
    <property type="project" value="InterPro"/>
</dbReference>
<evidence type="ECO:0000256" key="6">
    <source>
        <dbReference type="ARBA" id="ARBA00023015"/>
    </source>
</evidence>
<comment type="caution">
    <text evidence="15">The sequence shown here is derived from an EMBL/GenBank/DDBJ whole genome shotgun (WGS) entry which is preliminary data.</text>
</comment>
<dbReference type="GO" id="GO:0000155">
    <property type="term" value="F:phosphorelay sensor kinase activity"/>
    <property type="evidence" value="ECO:0007669"/>
    <property type="project" value="InterPro"/>
</dbReference>
<keyword evidence="3 9" id="KW-0597">Phosphoprotein</keyword>
<dbReference type="CDD" id="cd00082">
    <property type="entry name" value="HisKA"/>
    <property type="match status" value="1"/>
</dbReference>
<reference evidence="15 16" key="1">
    <citation type="submission" date="2020-08" db="EMBL/GenBank/DDBJ databases">
        <title>Genomic Encyclopedia of Type Strains, Phase IV (KMG-IV): sequencing the most valuable type-strain genomes for metagenomic binning, comparative biology and taxonomic classification.</title>
        <authorList>
            <person name="Goeker M."/>
        </authorList>
    </citation>
    <scope>NUCLEOTIDE SEQUENCE [LARGE SCALE GENOMIC DNA]</scope>
    <source>
        <strain evidence="15 16">DSM 102044</strain>
    </source>
</reference>
<gene>
    <name evidence="15" type="ORF">FHS59_004657</name>
</gene>
<accession>A0A841MPQ4</accession>
<dbReference type="InterPro" id="IPR011006">
    <property type="entry name" value="CheY-like_superfamily"/>
</dbReference>
<dbReference type="InterPro" id="IPR036890">
    <property type="entry name" value="HATPase_C_sf"/>
</dbReference>
<comment type="catalytic activity">
    <reaction evidence="1">
        <text>ATP + protein L-histidine = ADP + protein N-phospho-L-histidine.</text>
        <dbReference type="EC" id="2.7.13.3"/>
    </reaction>
</comment>
<sequence>MRSLFSILFIVFYSCQGLAQGSLFSTQRPLTFYLLDIENGLSNNYINHIEQDSIGFIWIATIDGLNRYDGEDFHIYRKSTRNPASGPAANYIQQIAVSQDQQLLLATSNGLSSYQPRLDVFVHDQELKEPNQNSISAILFEPGGTRVIAKYEGEVWIMKDDKIIQKYTHSSEHENNLSSTRISALAMQGDSILWVGHFDKGLDKINLENQTVTPIIGSNSGFPKNINSLFTDPKGNLWIGTNEGIRVITSKMDFLKISHADQPFLGLSDSNVLCFEIGPEGNLWIGTRNGGLNILDSEKFLHDQTLQLKWFLPSQDGTSVFNRTVSSLKRSKEGFMWIGTSTGLNFVNPKGDAVQLIQRNLSQAQTISHDRIGSIAEGRNGRIWIGTDGGGLDLMSPENEIIRHFSHDPEDESSLSNNYIISLLEDSRQRVWVGTYQGGLNFLDPETGKSRHYLQESQDKGNDVRVIFESKNGQLWVGTNRGGLYRYHAPIDDFDFVSQLGKIDIRDIAEDDLGNLWLATFGDGIIRYNYLTGDQEQFNNRILENFPVEVVFSIEILDNGDVLGGTRYEGLIRLNPNTKQYTLITEEAGLSNNSINSLVKGNDGKIWLGTYKGISYFDPKTNSAGNLNSVNNIQPGEFNIGASIVSKTGEIFIGGNKGINVFNPLDLETDVEKIPLVFKELRLMNKKVSASPEEEGTTIDQSLPYLKKLQLDHRQSLISVDFSAIKFPFGKDIRYEYRLQPYHLQWIETNGKGTANLSNIPPGDYLLQIRASSGLATLATNQLHIQITPPFWKTWPAYLLYLVVLILVVYAILRYYTERIKLKNSLIFEKKQRMLEHELNEERNQFFTGFSHELKTPLTLILAPVDDLISEIKNPKHLKGLDLIRNNAAYLHEMISKLLDFRSKELVGNKVELNPQPIVKSLRIWVDQCLPLAKNRQIKVKGKFPDTEFLAEIDLQKFHMIFNNLISNAIKYCHPGDKIVISLEENADSFQLSVADTGPGIALEDQEKIFNWYYQSGEETKQQGNGIGLAITKRLVEDHGGTISIQSSPDTGSRFTVILPKKIGLSPKRKERYQQHTNWFSENEIKASEPPSKLAVNEEKELVLLIDDNPQILDYLSNLLSGDYDLIFARDGLSGIDKAYQFIPDLIISDIMMPEKDGIDLCGNLKENRETTHIPVILLSAKDSAESITLGYGKGADDYITKPFNGKILKSRVRNLLDSKIRMRAYYQSLAIEESEDSSFDKNAILREKLFLKELENHVLQAISDQNTDVDSISQAMGMSRTSLFRKLKALTGHNINYFIRTVKLKKAAELMKSENLGVAQAAYEVGFSSPKYFRKLFKEQYGYLPSEINSAEEKH</sequence>
<dbReference type="PROSITE" id="PS50109">
    <property type="entry name" value="HIS_KIN"/>
    <property type="match status" value="1"/>
</dbReference>
<evidence type="ECO:0000256" key="4">
    <source>
        <dbReference type="ARBA" id="ARBA00022679"/>
    </source>
</evidence>
<dbReference type="InterPro" id="IPR018060">
    <property type="entry name" value="HTH_AraC"/>
</dbReference>
<dbReference type="Proteomes" id="UP000588604">
    <property type="component" value="Unassembled WGS sequence"/>
</dbReference>
<dbReference type="PROSITE" id="PS51257">
    <property type="entry name" value="PROKAR_LIPOPROTEIN"/>
    <property type="match status" value="1"/>
</dbReference>
<dbReference type="InterPro" id="IPR018062">
    <property type="entry name" value="HTH_AraC-typ_CS"/>
</dbReference>
<keyword evidence="11" id="KW-0732">Signal</keyword>
<feature type="modified residue" description="4-aspartylphosphate" evidence="9">
    <location>
        <position position="1150"/>
    </location>
</feature>
<dbReference type="PROSITE" id="PS50110">
    <property type="entry name" value="RESPONSE_REGULATORY"/>
    <property type="match status" value="1"/>
</dbReference>
<dbReference type="InterPro" id="IPR003594">
    <property type="entry name" value="HATPase_dom"/>
</dbReference>
<evidence type="ECO:0000256" key="11">
    <source>
        <dbReference type="SAM" id="SignalP"/>
    </source>
</evidence>
<dbReference type="Pfam" id="PF07494">
    <property type="entry name" value="Reg_prop"/>
    <property type="match status" value="7"/>
</dbReference>
<dbReference type="SUPFAM" id="SSF46689">
    <property type="entry name" value="Homeodomain-like"/>
    <property type="match status" value="1"/>
</dbReference>
<dbReference type="FunFam" id="3.30.565.10:FF:000006">
    <property type="entry name" value="Sensor histidine kinase WalK"/>
    <property type="match status" value="1"/>
</dbReference>
<evidence type="ECO:0000313" key="15">
    <source>
        <dbReference type="EMBL" id="MBB6328993.1"/>
    </source>
</evidence>
<keyword evidence="7 15" id="KW-0238">DNA-binding</keyword>
<dbReference type="GO" id="GO:0043565">
    <property type="term" value="F:sequence-specific DNA binding"/>
    <property type="evidence" value="ECO:0007669"/>
    <property type="project" value="InterPro"/>
</dbReference>
<dbReference type="SUPFAM" id="SSF55874">
    <property type="entry name" value="ATPase domain of HSP90 chaperone/DNA topoisomerase II/histidine kinase"/>
    <property type="match status" value="1"/>
</dbReference>
<dbReference type="InterPro" id="IPR005467">
    <property type="entry name" value="His_kinase_dom"/>
</dbReference>
<name>A0A841MPQ4_9BACT</name>
<dbReference type="Gene3D" id="2.60.40.10">
    <property type="entry name" value="Immunoglobulins"/>
    <property type="match status" value="1"/>
</dbReference>
<dbReference type="Gene3D" id="3.40.50.2300">
    <property type="match status" value="1"/>
</dbReference>
<dbReference type="SUPFAM" id="SSF50998">
    <property type="entry name" value="Quinoprotein alcohol dehydrogenase-like"/>
    <property type="match status" value="1"/>
</dbReference>
<proteinExistence type="predicted"/>
<dbReference type="CDD" id="cd17574">
    <property type="entry name" value="REC_OmpR"/>
    <property type="match status" value="1"/>
</dbReference>
<dbReference type="EMBL" id="JACIJO010000007">
    <property type="protein sequence ID" value="MBB6328993.1"/>
    <property type="molecule type" value="Genomic_DNA"/>
</dbReference>
<dbReference type="SUPFAM" id="SSF52172">
    <property type="entry name" value="CheY-like"/>
    <property type="match status" value="1"/>
</dbReference>
<evidence type="ECO:0000256" key="3">
    <source>
        <dbReference type="ARBA" id="ARBA00022553"/>
    </source>
</evidence>
<evidence type="ECO:0000256" key="5">
    <source>
        <dbReference type="ARBA" id="ARBA00022777"/>
    </source>
</evidence>
<evidence type="ECO:0000256" key="8">
    <source>
        <dbReference type="ARBA" id="ARBA00023163"/>
    </source>
</evidence>
<evidence type="ECO:0000256" key="7">
    <source>
        <dbReference type="ARBA" id="ARBA00023125"/>
    </source>
</evidence>
<keyword evidence="5 15" id="KW-0418">Kinase</keyword>
<dbReference type="SMART" id="SM00387">
    <property type="entry name" value="HATPase_c"/>
    <property type="match status" value="1"/>
</dbReference>
<keyword evidence="10" id="KW-0472">Membrane</keyword>
<evidence type="ECO:0000256" key="10">
    <source>
        <dbReference type="SAM" id="Phobius"/>
    </source>
</evidence>
<keyword evidence="6" id="KW-0805">Transcription regulation</keyword>
<dbReference type="InterPro" id="IPR004358">
    <property type="entry name" value="Sig_transdc_His_kin-like_C"/>
</dbReference>
<dbReference type="Pfam" id="PF02518">
    <property type="entry name" value="HATPase_c"/>
    <property type="match status" value="1"/>
</dbReference>
<keyword evidence="4" id="KW-0808">Transferase</keyword>
<dbReference type="InterPro" id="IPR011110">
    <property type="entry name" value="Reg_prop"/>
</dbReference>
<feature type="transmembrane region" description="Helical" evidence="10">
    <location>
        <begin position="795"/>
        <end position="813"/>
    </location>
</feature>
<dbReference type="Pfam" id="PF12833">
    <property type="entry name" value="HTH_18"/>
    <property type="match status" value="1"/>
</dbReference>
<evidence type="ECO:0000259" key="14">
    <source>
        <dbReference type="PROSITE" id="PS50110"/>
    </source>
</evidence>
<dbReference type="SMART" id="SM00342">
    <property type="entry name" value="HTH_ARAC"/>
    <property type="match status" value="1"/>
</dbReference>
<feature type="chain" id="PRO_5032352659" description="histidine kinase" evidence="11">
    <location>
        <begin position="20"/>
        <end position="1356"/>
    </location>
</feature>
<keyword evidence="10" id="KW-1133">Transmembrane helix</keyword>
<dbReference type="PANTHER" id="PTHR43547">
    <property type="entry name" value="TWO-COMPONENT HISTIDINE KINASE"/>
    <property type="match status" value="1"/>
</dbReference>
<dbReference type="Gene3D" id="3.30.565.10">
    <property type="entry name" value="Histidine kinase-like ATPase, C-terminal domain"/>
    <property type="match status" value="1"/>
</dbReference>
<evidence type="ECO:0000256" key="2">
    <source>
        <dbReference type="ARBA" id="ARBA00012438"/>
    </source>
</evidence>
<evidence type="ECO:0000259" key="13">
    <source>
        <dbReference type="PROSITE" id="PS50109"/>
    </source>
</evidence>
<dbReference type="PANTHER" id="PTHR43547:SF2">
    <property type="entry name" value="HYBRID SIGNAL TRANSDUCTION HISTIDINE KINASE C"/>
    <property type="match status" value="1"/>
</dbReference>
<dbReference type="Gene3D" id="2.130.10.10">
    <property type="entry name" value="YVTN repeat-like/Quinoprotein amine dehydrogenase"/>
    <property type="match status" value="2"/>
</dbReference>
<evidence type="ECO:0000259" key="12">
    <source>
        <dbReference type="PROSITE" id="PS01124"/>
    </source>
</evidence>
<feature type="signal peptide" evidence="11">
    <location>
        <begin position="1"/>
        <end position="19"/>
    </location>
</feature>
<dbReference type="Pfam" id="PF00072">
    <property type="entry name" value="Response_reg"/>
    <property type="match status" value="1"/>
</dbReference>
<dbReference type="InterPro" id="IPR013783">
    <property type="entry name" value="Ig-like_fold"/>
</dbReference>
<keyword evidence="8" id="KW-0804">Transcription</keyword>